<keyword evidence="3" id="KW-1185">Reference proteome</keyword>
<dbReference type="RefSeq" id="WP_123096243.1">
    <property type="nucleotide sequence ID" value="NZ_RIZG01000007.1"/>
</dbReference>
<accession>A0A3M8Q1P0</accession>
<organism evidence="2 3">
    <name type="scientific">Marinomonas hwangdonensis</name>
    <dbReference type="NCBI Taxonomy" id="1053647"/>
    <lineage>
        <taxon>Bacteria</taxon>
        <taxon>Pseudomonadati</taxon>
        <taxon>Pseudomonadota</taxon>
        <taxon>Gammaproteobacteria</taxon>
        <taxon>Oceanospirillales</taxon>
        <taxon>Oceanospirillaceae</taxon>
        <taxon>Marinomonas</taxon>
    </lineage>
</organism>
<dbReference type="Pfam" id="PF17775">
    <property type="entry name" value="YchJ_M-like"/>
    <property type="match status" value="1"/>
</dbReference>
<dbReference type="PANTHER" id="PTHR33747">
    <property type="entry name" value="UPF0225 PROTEIN SCO1677"/>
    <property type="match status" value="1"/>
</dbReference>
<dbReference type="EMBL" id="RIZG01000007">
    <property type="protein sequence ID" value="RNF49722.1"/>
    <property type="molecule type" value="Genomic_DNA"/>
</dbReference>
<evidence type="ECO:0000313" key="2">
    <source>
        <dbReference type="EMBL" id="RNF49722.1"/>
    </source>
</evidence>
<gene>
    <name evidence="2" type="ORF">EBI00_12365</name>
</gene>
<dbReference type="Gene3D" id="3.10.450.50">
    <property type="match status" value="1"/>
</dbReference>
<dbReference type="InterPro" id="IPR032710">
    <property type="entry name" value="NTF2-like_dom_sf"/>
</dbReference>
<dbReference type="Proteomes" id="UP000280507">
    <property type="component" value="Unassembled WGS sequence"/>
</dbReference>
<protein>
    <submittedName>
        <fullName evidence="2">Zinc chelation protein SecC</fullName>
    </submittedName>
</protein>
<dbReference type="InterPro" id="IPR004027">
    <property type="entry name" value="SEC_C_motif"/>
</dbReference>
<evidence type="ECO:0000259" key="1">
    <source>
        <dbReference type="Pfam" id="PF17775"/>
    </source>
</evidence>
<dbReference type="InterPro" id="IPR048469">
    <property type="entry name" value="YchJ-like_M"/>
</dbReference>
<reference evidence="2 3" key="1">
    <citation type="journal article" date="2012" name="Int. J. Syst. Evol. Microbiol.">
        <title>Marinomonas hwangdonensis sp. nov., isolated from seawater.</title>
        <authorList>
            <person name="Jung Y.T."/>
            <person name="Oh T.K."/>
            <person name="Yoon J.H."/>
        </authorList>
    </citation>
    <scope>NUCLEOTIDE SEQUENCE [LARGE SCALE GENOMIC DNA]</scope>
    <source>
        <strain evidence="2 3">HDW-15</strain>
    </source>
</reference>
<dbReference type="OrthoDB" id="21421at2"/>
<sequence>MLTPIDCPCGTGHPYQECCGVYHKNPGTAPTAESLMRSRYSAFAVGNYSYINATQKLGDDKSLIESDADETGAQTIWTKLEIHSTEAGSIIDNTGTVTFSAHFEEGRHKGQLTERSVFKKMDGQWFYVSGDHEIRHNPPLKHSQAPKAGRNEPCLCGSGKKYKKCCAAI</sequence>
<feature type="domain" description="YchJ-like middle NTF2-like" evidence="1">
    <location>
        <begin position="31"/>
        <end position="130"/>
    </location>
</feature>
<proteinExistence type="predicted"/>
<comment type="caution">
    <text evidence="2">The sequence shown here is derived from an EMBL/GenBank/DDBJ whole genome shotgun (WGS) entry which is preliminary data.</text>
</comment>
<dbReference type="PANTHER" id="PTHR33747:SF1">
    <property type="entry name" value="ADENYLATE CYCLASE-ASSOCIATED CAP C-TERMINAL DOMAIN-CONTAINING PROTEIN"/>
    <property type="match status" value="1"/>
</dbReference>
<dbReference type="SUPFAM" id="SSF54427">
    <property type="entry name" value="NTF2-like"/>
    <property type="match status" value="1"/>
</dbReference>
<evidence type="ECO:0000313" key="3">
    <source>
        <dbReference type="Proteomes" id="UP000280507"/>
    </source>
</evidence>
<name>A0A3M8Q1P0_9GAMM</name>
<dbReference type="SUPFAM" id="SSF103642">
    <property type="entry name" value="Sec-C motif"/>
    <property type="match status" value="1"/>
</dbReference>
<dbReference type="AlphaFoldDB" id="A0A3M8Q1P0"/>
<dbReference type="Pfam" id="PF02810">
    <property type="entry name" value="SEC-C"/>
    <property type="match status" value="1"/>
</dbReference>